<gene>
    <name evidence="3" type="ORF">XA3_19070</name>
</gene>
<dbReference type="Gene3D" id="3.10.180.10">
    <property type="entry name" value="2,3-Dihydroxybiphenyl 1,2-Dioxygenase, domain 1"/>
    <property type="match status" value="2"/>
</dbReference>
<dbReference type="AlphaFoldDB" id="A0AAU9D3Q6"/>
<dbReference type="InterPro" id="IPR037523">
    <property type="entry name" value="VOC_core"/>
</dbReference>
<name>A0AAU9D3Q6_9LACO</name>
<dbReference type="InterPro" id="IPR052537">
    <property type="entry name" value="Extradiol_RC_dioxygenase"/>
</dbReference>
<feature type="domain" description="VOC" evidence="2">
    <location>
        <begin position="152"/>
        <end position="264"/>
    </location>
</feature>
<evidence type="ECO:0000313" key="3">
    <source>
        <dbReference type="EMBL" id="BDR59466.1"/>
    </source>
</evidence>
<organism evidence="3 4">
    <name type="scientific">Xylocopilactobacillus apicola</name>
    <dbReference type="NCBI Taxonomy" id="2932184"/>
    <lineage>
        <taxon>Bacteria</taxon>
        <taxon>Bacillati</taxon>
        <taxon>Bacillota</taxon>
        <taxon>Bacilli</taxon>
        <taxon>Lactobacillales</taxon>
        <taxon>Lactobacillaceae</taxon>
        <taxon>Xylocopilactobacillus</taxon>
    </lineage>
</organism>
<dbReference type="SUPFAM" id="SSF54593">
    <property type="entry name" value="Glyoxalase/Bleomycin resistance protein/Dihydroxybiphenyl dioxygenase"/>
    <property type="match status" value="1"/>
</dbReference>
<feature type="domain" description="VOC" evidence="2">
    <location>
        <begin position="8"/>
        <end position="141"/>
    </location>
</feature>
<sequence>MEIEAKMKIHHISLLTEDLDTNLKFYTKILGLRLVKNSVNQAFPRRRHLYYGDFMGTPGTIVTFFPINPFRKRTDVNHYWSGINFAIPRDSLIYWRDRLQNNGYKTEVDSRHVLHVVDQDGVTLQFKERDDELYDWHINYQSDIPETKQIIGVIGSTLAVPDPNKTAEFFHDLFGCQIKDNQIQLEKREHLDLVQTPLDAPEKKWGRGSVDHLALAVESTAQLHYYWEKAGENGWQRELFTDRGYFRSAYFIEPGGCRVELATTNPGFTLDESLYNLGTTLSLPPLLESEREMLTNFYAEKGINFDDVEPYTGNGYLNNRSSKPLKGEAYNDSNQ</sequence>
<evidence type="ECO:0000313" key="4">
    <source>
        <dbReference type="Proteomes" id="UP001321861"/>
    </source>
</evidence>
<dbReference type="PROSITE" id="PS51819">
    <property type="entry name" value="VOC"/>
    <property type="match status" value="2"/>
</dbReference>
<reference evidence="3 4" key="1">
    <citation type="journal article" date="2023" name="Microbiol. Spectr.">
        <title>Symbiosis of Carpenter Bees with Uncharacterized Lactic Acid Bacteria Showing NAD Auxotrophy.</title>
        <authorList>
            <person name="Kawasaki S."/>
            <person name="Ozawa K."/>
            <person name="Mori T."/>
            <person name="Yamamoto A."/>
            <person name="Ito M."/>
            <person name="Ohkuma M."/>
            <person name="Sakamoto M."/>
            <person name="Matsutani M."/>
        </authorList>
    </citation>
    <scope>NUCLEOTIDE SEQUENCE [LARGE SCALE GENOMIC DNA]</scope>
    <source>
        <strain evidence="3 4">XA3</strain>
    </source>
</reference>
<dbReference type="Proteomes" id="UP001321861">
    <property type="component" value="Chromosome"/>
</dbReference>
<dbReference type="Pfam" id="PF00903">
    <property type="entry name" value="Glyoxalase"/>
    <property type="match status" value="2"/>
</dbReference>
<dbReference type="PANTHER" id="PTHR36110">
    <property type="entry name" value="RING-CLEAVING DIOXYGENASE MHQE-RELATED"/>
    <property type="match status" value="1"/>
</dbReference>
<feature type="region of interest" description="Disordered" evidence="1">
    <location>
        <begin position="316"/>
        <end position="335"/>
    </location>
</feature>
<proteinExistence type="predicted"/>
<keyword evidence="4" id="KW-1185">Reference proteome</keyword>
<evidence type="ECO:0000259" key="2">
    <source>
        <dbReference type="PROSITE" id="PS51819"/>
    </source>
</evidence>
<accession>A0AAU9D3Q6</accession>
<dbReference type="InterPro" id="IPR029068">
    <property type="entry name" value="Glyas_Bleomycin-R_OHBP_Dase"/>
</dbReference>
<dbReference type="KEGG" id="xap:XA3_19070"/>
<dbReference type="InterPro" id="IPR004360">
    <property type="entry name" value="Glyas_Fos-R_dOase_dom"/>
</dbReference>
<dbReference type="EMBL" id="AP026802">
    <property type="protein sequence ID" value="BDR59466.1"/>
    <property type="molecule type" value="Genomic_DNA"/>
</dbReference>
<dbReference type="PANTHER" id="PTHR36110:SF4">
    <property type="entry name" value="RING-CLEAVING DIOXYGENASE MHQA-RELATED"/>
    <property type="match status" value="1"/>
</dbReference>
<evidence type="ECO:0000256" key="1">
    <source>
        <dbReference type="SAM" id="MobiDB-lite"/>
    </source>
</evidence>
<protein>
    <submittedName>
        <fullName evidence="3">Glyoxalase</fullName>
    </submittedName>
</protein>